<evidence type="ECO:0000313" key="3">
    <source>
        <dbReference type="Proteomes" id="UP000029389"/>
    </source>
</evidence>
<gene>
    <name evidence="2" type="ORF">D0U04_30340</name>
    <name evidence="1" type="ORF">DJ93_5374</name>
</gene>
<evidence type="ECO:0000313" key="4">
    <source>
        <dbReference type="Proteomes" id="UP000264294"/>
    </source>
</evidence>
<dbReference type="EMBL" id="QVOD01000119">
    <property type="protein sequence ID" value="RFT61529.1"/>
    <property type="molecule type" value="Genomic_DNA"/>
</dbReference>
<dbReference type="Proteomes" id="UP000264294">
    <property type="component" value="Unassembled WGS sequence"/>
</dbReference>
<name>A0A090YD23_9BACI</name>
<proteinExistence type="predicted"/>
<dbReference type="Proteomes" id="UP000029389">
    <property type="component" value="Unassembled WGS sequence"/>
</dbReference>
<comment type="caution">
    <text evidence="1">The sequence shown here is derived from an EMBL/GenBank/DDBJ whole genome shotgun (WGS) entry which is preliminary data.</text>
</comment>
<reference evidence="1 3" key="1">
    <citation type="submission" date="2014-04" db="EMBL/GenBank/DDBJ databases">
        <authorList>
            <person name="Bishop-Lilly K.A."/>
            <person name="Broomall S.M."/>
            <person name="Chain P.S."/>
            <person name="Chertkov O."/>
            <person name="Coyne S.R."/>
            <person name="Daligault H.E."/>
            <person name="Davenport K.W."/>
            <person name="Erkkila T."/>
            <person name="Frey K.G."/>
            <person name="Gibbons H.S."/>
            <person name="Gu W."/>
            <person name="Jaissle J."/>
            <person name="Johnson S.L."/>
            <person name="Koroleva G.I."/>
            <person name="Ladner J.T."/>
            <person name="Lo C.-C."/>
            <person name="Minogue T.D."/>
            <person name="Munk C."/>
            <person name="Palacios G.F."/>
            <person name="Redden C.L."/>
            <person name="Rosenzweig C.N."/>
            <person name="Scholz M.B."/>
            <person name="Teshima H."/>
            <person name="Xu Y."/>
        </authorList>
    </citation>
    <scope>NUCLEOTIDE SEQUENCE [LARGE SCALE GENOMIC DNA]</scope>
    <source>
        <strain evidence="1 3">BHP</strain>
    </source>
</reference>
<dbReference type="AlphaFoldDB" id="A0A090YD23"/>
<accession>A0A090YD23</accession>
<reference evidence="2 4" key="2">
    <citation type="submission" date="2018-08" db="EMBL/GenBank/DDBJ databases">
        <title>Bacillus clarus sp. nov. strain PS00077A.</title>
        <authorList>
            <person name="Mendez Acevedo M."/>
            <person name="Carroll L."/>
            <person name="Mukherjee M."/>
            <person name="Wiedmann M."/>
            <person name="Kovac J."/>
        </authorList>
    </citation>
    <scope>NUCLEOTIDE SEQUENCE [LARGE SCALE GENOMIC DNA]</scope>
    <source>
        <strain evidence="2 4">PS00077A</strain>
    </source>
</reference>
<organism evidence="1 3">
    <name type="scientific">Bacillus clarus</name>
    <dbReference type="NCBI Taxonomy" id="2338372"/>
    <lineage>
        <taxon>Bacteria</taxon>
        <taxon>Bacillati</taxon>
        <taxon>Bacillota</taxon>
        <taxon>Bacilli</taxon>
        <taxon>Bacillales</taxon>
        <taxon>Bacillaceae</taxon>
        <taxon>Bacillus</taxon>
        <taxon>Bacillus cereus group</taxon>
    </lineage>
</organism>
<evidence type="ECO:0000313" key="1">
    <source>
        <dbReference type="EMBL" id="KFM95757.1"/>
    </source>
</evidence>
<keyword evidence="4" id="KW-1185">Reference proteome</keyword>
<evidence type="ECO:0000313" key="2">
    <source>
        <dbReference type="EMBL" id="RFT61529.1"/>
    </source>
</evidence>
<protein>
    <submittedName>
        <fullName evidence="1">Uncharacterized protein</fullName>
    </submittedName>
</protein>
<dbReference type="EMBL" id="JMQC01000009">
    <property type="protein sequence ID" value="KFM95757.1"/>
    <property type="molecule type" value="Genomic_DNA"/>
</dbReference>
<sequence length="64" mass="7532">MTPKLLVWLFFKMLAVLLIGIKPMGAFSTQYMIISRTIFFKKIYNQKTQHWGLPHAHQAKLKQV</sequence>